<dbReference type="PANTHER" id="PTHR33169">
    <property type="entry name" value="PADR-FAMILY TRANSCRIPTIONAL REGULATOR"/>
    <property type="match status" value="1"/>
</dbReference>
<comment type="caution">
    <text evidence="2">The sequence shown here is derived from an EMBL/GenBank/DDBJ whole genome shotgun (WGS) entry which is preliminary data.</text>
</comment>
<name>A0ABQ2EPN7_9DEIO</name>
<gene>
    <name evidence="2" type="ORF">GCM10008955_07300</name>
</gene>
<evidence type="ECO:0000313" key="3">
    <source>
        <dbReference type="Proteomes" id="UP000647587"/>
    </source>
</evidence>
<dbReference type="Proteomes" id="UP000647587">
    <property type="component" value="Unassembled WGS sequence"/>
</dbReference>
<dbReference type="PANTHER" id="PTHR33169:SF14">
    <property type="entry name" value="TRANSCRIPTIONAL REGULATOR RV3488"/>
    <property type="match status" value="1"/>
</dbReference>
<protein>
    <submittedName>
        <fullName evidence="2">PadR family transcriptional regulator</fullName>
    </submittedName>
</protein>
<dbReference type="EMBL" id="BMPP01000002">
    <property type="protein sequence ID" value="GGK16432.1"/>
    <property type="molecule type" value="Genomic_DNA"/>
</dbReference>
<reference evidence="3" key="1">
    <citation type="journal article" date="2019" name="Int. J. Syst. Evol. Microbiol.">
        <title>The Global Catalogue of Microorganisms (GCM) 10K type strain sequencing project: providing services to taxonomists for standard genome sequencing and annotation.</title>
        <authorList>
            <consortium name="The Broad Institute Genomics Platform"/>
            <consortium name="The Broad Institute Genome Sequencing Center for Infectious Disease"/>
            <person name="Wu L."/>
            <person name="Ma J."/>
        </authorList>
    </citation>
    <scope>NUCLEOTIDE SEQUENCE [LARGE SCALE GENOMIC DNA]</scope>
    <source>
        <strain evidence="3">JCM 30331</strain>
    </source>
</reference>
<evidence type="ECO:0000313" key="2">
    <source>
        <dbReference type="EMBL" id="GGK16432.1"/>
    </source>
</evidence>
<dbReference type="RefSeq" id="WP_189004641.1">
    <property type="nucleotide sequence ID" value="NZ_BMPP01000002.1"/>
</dbReference>
<dbReference type="Gene3D" id="1.10.10.10">
    <property type="entry name" value="Winged helix-like DNA-binding domain superfamily/Winged helix DNA-binding domain"/>
    <property type="match status" value="1"/>
</dbReference>
<dbReference type="InterPro" id="IPR036388">
    <property type="entry name" value="WH-like_DNA-bd_sf"/>
</dbReference>
<sequence>MDVNLLKGNLDLILLSVLEREGGYGQDIAKRVDALTQGEIRLNAGSLYPALHRLERAGFLQAVETLPGRGGPSVRTYTLTQAGRRELDRRRDGYRAFDGALRRLW</sequence>
<proteinExistence type="predicted"/>
<dbReference type="InterPro" id="IPR005149">
    <property type="entry name" value="Tscrpt_reg_PadR_N"/>
</dbReference>
<dbReference type="InterPro" id="IPR036390">
    <property type="entry name" value="WH_DNA-bd_sf"/>
</dbReference>
<dbReference type="InterPro" id="IPR052509">
    <property type="entry name" value="Metal_resp_DNA-bind_regulator"/>
</dbReference>
<evidence type="ECO:0000259" key="1">
    <source>
        <dbReference type="Pfam" id="PF03551"/>
    </source>
</evidence>
<keyword evidence="3" id="KW-1185">Reference proteome</keyword>
<dbReference type="SUPFAM" id="SSF46785">
    <property type="entry name" value="Winged helix' DNA-binding domain"/>
    <property type="match status" value="1"/>
</dbReference>
<feature type="domain" description="Transcription regulator PadR N-terminal" evidence="1">
    <location>
        <begin position="14"/>
        <end position="88"/>
    </location>
</feature>
<dbReference type="Pfam" id="PF03551">
    <property type="entry name" value="PadR"/>
    <property type="match status" value="1"/>
</dbReference>
<accession>A0ABQ2EPN7</accession>
<organism evidence="2 3">
    <name type="scientific">Deinococcus malanensis</name>
    <dbReference type="NCBI Taxonomy" id="1706855"/>
    <lineage>
        <taxon>Bacteria</taxon>
        <taxon>Thermotogati</taxon>
        <taxon>Deinococcota</taxon>
        <taxon>Deinococci</taxon>
        <taxon>Deinococcales</taxon>
        <taxon>Deinococcaceae</taxon>
        <taxon>Deinococcus</taxon>
    </lineage>
</organism>